<dbReference type="InterPro" id="IPR050197">
    <property type="entry name" value="Aldolase_class_II_sugar_metab"/>
</dbReference>
<keyword evidence="1" id="KW-0479">Metal-binding</keyword>
<dbReference type="InterPro" id="IPR036409">
    <property type="entry name" value="Aldolase_II/adducin_N_sf"/>
</dbReference>
<name>A0ABV3XR74_9RHOB</name>
<proteinExistence type="predicted"/>
<sequence length="223" mass="23810">MTDLDEAPKRAAIIDACLKMNAVGLNTGNAGNISVRHAEGLLITPSSIPYEALVPDDIVFLGLDGTVRGNRKPSSEWRFHRDILRARADLGAVVHAHAPYCTTLAIMHMDIPAVHYMVAAAGGGDIRCAPYATFGTQELSDKVLEALEGRKACLMAHHGMLAAEASLDKAMWLAVEVEALARQYHGALLIGDPPVLSDQQLAEAVAQFSAGYGQAERDPDQTA</sequence>
<accession>A0ABV3XR74</accession>
<evidence type="ECO:0000313" key="4">
    <source>
        <dbReference type="EMBL" id="MEX5727830.1"/>
    </source>
</evidence>
<feature type="domain" description="Class II aldolase/adducin N-terminal" evidence="3">
    <location>
        <begin position="11"/>
        <end position="185"/>
    </location>
</feature>
<dbReference type="Gene3D" id="3.40.225.10">
    <property type="entry name" value="Class II aldolase/adducin N-terminal domain"/>
    <property type="match status" value="1"/>
</dbReference>
<organism evidence="4 5">
    <name type="scientific">Rhodovulum iodosum</name>
    <dbReference type="NCBI Taxonomy" id="68291"/>
    <lineage>
        <taxon>Bacteria</taxon>
        <taxon>Pseudomonadati</taxon>
        <taxon>Pseudomonadota</taxon>
        <taxon>Alphaproteobacteria</taxon>
        <taxon>Rhodobacterales</taxon>
        <taxon>Paracoccaceae</taxon>
        <taxon>Rhodovulum</taxon>
    </lineage>
</organism>
<dbReference type="Pfam" id="PF00596">
    <property type="entry name" value="Aldolase_II"/>
    <property type="match status" value="1"/>
</dbReference>
<keyword evidence="2" id="KW-0456">Lyase</keyword>
<reference evidence="4 5" key="1">
    <citation type="submission" date="2024-06" db="EMBL/GenBank/DDBJ databases">
        <title>Genome of Rhodovulum iodosum, a marine photoferrotroph.</title>
        <authorList>
            <person name="Bianchini G."/>
            <person name="Nikeleit V."/>
            <person name="Kappler A."/>
            <person name="Bryce C."/>
            <person name="Sanchez-Baracaldo P."/>
        </authorList>
    </citation>
    <scope>NUCLEOTIDE SEQUENCE [LARGE SCALE GENOMIC DNA]</scope>
    <source>
        <strain evidence="4 5">UT/N1</strain>
    </source>
</reference>
<protein>
    <submittedName>
        <fullName evidence="4">L-fuculose-phosphate aldolase</fullName>
    </submittedName>
</protein>
<evidence type="ECO:0000256" key="1">
    <source>
        <dbReference type="ARBA" id="ARBA00022723"/>
    </source>
</evidence>
<evidence type="ECO:0000256" key="2">
    <source>
        <dbReference type="ARBA" id="ARBA00023239"/>
    </source>
</evidence>
<dbReference type="RefSeq" id="WP_125405602.1">
    <property type="nucleotide sequence ID" value="NZ_JBEHHI010000001.1"/>
</dbReference>
<dbReference type="SMART" id="SM01007">
    <property type="entry name" value="Aldolase_II"/>
    <property type="match status" value="1"/>
</dbReference>
<dbReference type="Proteomes" id="UP001560019">
    <property type="component" value="Unassembled WGS sequence"/>
</dbReference>
<dbReference type="InterPro" id="IPR001303">
    <property type="entry name" value="Aldolase_II/adducin_N"/>
</dbReference>
<dbReference type="PANTHER" id="PTHR22789:SF0">
    <property type="entry name" value="3-OXO-TETRONATE 4-PHOSPHATE DECARBOXYLASE-RELATED"/>
    <property type="match status" value="1"/>
</dbReference>
<evidence type="ECO:0000259" key="3">
    <source>
        <dbReference type="SMART" id="SM01007"/>
    </source>
</evidence>
<dbReference type="EMBL" id="JBEHHI010000001">
    <property type="protein sequence ID" value="MEX5727830.1"/>
    <property type="molecule type" value="Genomic_DNA"/>
</dbReference>
<dbReference type="PANTHER" id="PTHR22789">
    <property type="entry name" value="FUCULOSE PHOSPHATE ALDOLASE"/>
    <property type="match status" value="1"/>
</dbReference>
<dbReference type="SUPFAM" id="SSF53639">
    <property type="entry name" value="AraD/HMP-PK domain-like"/>
    <property type="match status" value="1"/>
</dbReference>
<evidence type="ECO:0000313" key="5">
    <source>
        <dbReference type="Proteomes" id="UP001560019"/>
    </source>
</evidence>
<comment type="caution">
    <text evidence="4">The sequence shown here is derived from an EMBL/GenBank/DDBJ whole genome shotgun (WGS) entry which is preliminary data.</text>
</comment>
<gene>
    <name evidence="4" type="ORF">Ga0609869_001183</name>
</gene>
<keyword evidence="5" id="KW-1185">Reference proteome</keyword>